<feature type="compositionally biased region" description="Polar residues" evidence="2">
    <location>
        <begin position="9"/>
        <end position="22"/>
    </location>
</feature>
<keyword evidence="5" id="KW-1185">Reference proteome</keyword>
<evidence type="ECO:0000256" key="3">
    <source>
        <dbReference type="SAM" id="Phobius"/>
    </source>
</evidence>
<organism evidence="4 5">
    <name type="scientific">Rhodanobacter glycinis</name>
    <dbReference type="NCBI Taxonomy" id="582702"/>
    <lineage>
        <taxon>Bacteria</taxon>
        <taxon>Pseudomonadati</taxon>
        <taxon>Pseudomonadota</taxon>
        <taxon>Gammaproteobacteria</taxon>
        <taxon>Lysobacterales</taxon>
        <taxon>Rhodanobacteraceae</taxon>
        <taxon>Rhodanobacter</taxon>
    </lineage>
</organism>
<feature type="transmembrane region" description="Helical" evidence="3">
    <location>
        <begin position="69"/>
        <end position="89"/>
    </location>
</feature>
<gene>
    <name evidence="4" type="ORF">SAMN05192579_10384</name>
</gene>
<dbReference type="AlphaFoldDB" id="A0A1I3ZRZ9"/>
<sequence length="315" mass="34760">MERDDMTRESVSSSAGSWRQTTAERAALPPPPALHWGWVFLFSVLTFGLFTLIWPFVQANWVRKIDPQSSAKSLLWVALACSILGYVLTGTETSHEIGAPMSTQMRLGMLLQLVHVVLYLIAYFAMAASIRREMAAYRVPVRIGAITLFFLNLLYLQGQLRWLAHWQQTGRTQPQPPKAVLWVCFVIPAVVIVAALALPAYQIYVVRAQVAGALAQAEPLKQQIIDAIGLHRAWPQSNTQAGLKEAEAYAGNNLSGFVVYAVDDGTALVTRFDEHALVPLRGKQLAWVAGAQGGAIVWHCESPDIEAIYLPESCH</sequence>
<evidence type="ECO:0000313" key="4">
    <source>
        <dbReference type="EMBL" id="SFK46892.1"/>
    </source>
</evidence>
<evidence type="ECO:0000313" key="5">
    <source>
        <dbReference type="Proteomes" id="UP000198725"/>
    </source>
</evidence>
<proteinExistence type="inferred from homology"/>
<dbReference type="EMBL" id="FOSR01000003">
    <property type="protein sequence ID" value="SFK46892.1"/>
    <property type="molecule type" value="Genomic_DNA"/>
</dbReference>
<keyword evidence="3" id="KW-0812">Transmembrane</keyword>
<accession>A0A1I3ZRZ9</accession>
<name>A0A1I3ZRZ9_9GAMM</name>
<feature type="transmembrane region" description="Helical" evidence="3">
    <location>
        <begin position="36"/>
        <end position="57"/>
    </location>
</feature>
<feature type="transmembrane region" description="Helical" evidence="3">
    <location>
        <begin position="139"/>
        <end position="160"/>
    </location>
</feature>
<dbReference type="InterPro" id="IPR001082">
    <property type="entry name" value="Pilin"/>
</dbReference>
<keyword evidence="3" id="KW-1133">Transmembrane helix</keyword>
<keyword evidence="3" id="KW-0472">Membrane</keyword>
<dbReference type="Proteomes" id="UP000198725">
    <property type="component" value="Unassembled WGS sequence"/>
</dbReference>
<evidence type="ECO:0000256" key="2">
    <source>
        <dbReference type="SAM" id="MobiDB-lite"/>
    </source>
</evidence>
<reference evidence="5" key="1">
    <citation type="submission" date="2016-10" db="EMBL/GenBank/DDBJ databases">
        <authorList>
            <person name="Varghese N."/>
            <person name="Submissions S."/>
        </authorList>
    </citation>
    <scope>NUCLEOTIDE SEQUENCE [LARGE SCALE GENOMIC DNA]</scope>
    <source>
        <strain evidence="5">MO64</strain>
    </source>
</reference>
<comment type="similarity">
    <text evidence="1">Belongs to the N-Me-Phe pilin family.</text>
</comment>
<feature type="transmembrane region" description="Helical" evidence="3">
    <location>
        <begin position="109"/>
        <end position="127"/>
    </location>
</feature>
<feature type="transmembrane region" description="Helical" evidence="3">
    <location>
        <begin position="180"/>
        <end position="201"/>
    </location>
</feature>
<dbReference type="Gene3D" id="3.30.700.10">
    <property type="entry name" value="Glycoprotein, Type 4 Pilin"/>
    <property type="match status" value="1"/>
</dbReference>
<dbReference type="Pfam" id="PF00114">
    <property type="entry name" value="Pilin"/>
    <property type="match status" value="1"/>
</dbReference>
<feature type="region of interest" description="Disordered" evidence="2">
    <location>
        <begin position="1"/>
        <end position="22"/>
    </location>
</feature>
<dbReference type="InterPro" id="IPR045584">
    <property type="entry name" value="Pilin-like"/>
</dbReference>
<protein>
    <submittedName>
        <fullName evidence="4">Tfp pilus assembly protein, major pilin PilA</fullName>
    </submittedName>
</protein>
<evidence type="ECO:0000256" key="1">
    <source>
        <dbReference type="ARBA" id="ARBA00005233"/>
    </source>
</evidence>
<dbReference type="GO" id="GO:0007155">
    <property type="term" value="P:cell adhesion"/>
    <property type="evidence" value="ECO:0007669"/>
    <property type="project" value="InterPro"/>
</dbReference>
<dbReference type="GO" id="GO:0009289">
    <property type="term" value="C:pilus"/>
    <property type="evidence" value="ECO:0007669"/>
    <property type="project" value="InterPro"/>
</dbReference>
<dbReference type="SUPFAM" id="SSF54523">
    <property type="entry name" value="Pili subunits"/>
    <property type="match status" value="1"/>
</dbReference>